<evidence type="ECO:0008006" key="5">
    <source>
        <dbReference type="Google" id="ProtNLM"/>
    </source>
</evidence>
<dbReference type="RefSeq" id="WP_242004820.1">
    <property type="nucleotide sequence ID" value="NZ_SNZC01000001.1"/>
</dbReference>
<evidence type="ECO:0000313" key="4">
    <source>
        <dbReference type="Proteomes" id="UP000315312"/>
    </source>
</evidence>
<accession>A0A562KJD6</accession>
<feature type="chain" id="PRO_5022771022" description="Seryl-tRNA synthetase" evidence="2">
    <location>
        <begin position="25"/>
        <end position="105"/>
    </location>
</feature>
<feature type="transmembrane region" description="Helical" evidence="1">
    <location>
        <begin position="87"/>
        <end position="104"/>
    </location>
</feature>
<keyword evidence="1" id="KW-0472">Membrane</keyword>
<evidence type="ECO:0000256" key="2">
    <source>
        <dbReference type="SAM" id="SignalP"/>
    </source>
</evidence>
<evidence type="ECO:0000313" key="3">
    <source>
        <dbReference type="EMBL" id="TWH95528.1"/>
    </source>
</evidence>
<proteinExistence type="predicted"/>
<gene>
    <name evidence="3" type="ORF">IP97_01206</name>
</gene>
<name>A0A562KJD6_9FLAO</name>
<dbReference type="Proteomes" id="UP000315312">
    <property type="component" value="Unassembled WGS sequence"/>
</dbReference>
<sequence length="105" mass="11585">MKKTTLYLLMLIMSISFFPNTMTAAGNPSNTPVAKPIEVPAHVQVQLDRLNEIKAMDKSDMTSTEKKALRKEVKVIKSSLRDSNSGIYLSVGAIIIIVLLLILLL</sequence>
<keyword evidence="2" id="KW-0732">Signal</keyword>
<reference evidence="3 4" key="1">
    <citation type="journal article" date="2015" name="Stand. Genomic Sci.">
        <title>Genomic Encyclopedia of Bacterial and Archaeal Type Strains, Phase III: the genomes of soil and plant-associated and newly described type strains.</title>
        <authorList>
            <person name="Whitman W.B."/>
            <person name="Woyke T."/>
            <person name="Klenk H.P."/>
            <person name="Zhou Y."/>
            <person name="Lilburn T.G."/>
            <person name="Beck B.J."/>
            <person name="De Vos P."/>
            <person name="Vandamme P."/>
            <person name="Eisen J.A."/>
            <person name="Garrity G."/>
            <person name="Hugenholtz P."/>
            <person name="Kyrpides N.C."/>
        </authorList>
    </citation>
    <scope>NUCLEOTIDE SEQUENCE [LARGE SCALE GENOMIC DNA]</scope>
    <source>
        <strain evidence="3 4">CGMCC 1.6844</strain>
    </source>
</reference>
<keyword evidence="1" id="KW-1133">Transmembrane helix</keyword>
<evidence type="ECO:0000256" key="1">
    <source>
        <dbReference type="SAM" id="Phobius"/>
    </source>
</evidence>
<keyword evidence="1" id="KW-0812">Transmembrane</keyword>
<organism evidence="3 4">
    <name type="scientific">Flavobacterium cheniae</name>
    <dbReference type="NCBI Taxonomy" id="295428"/>
    <lineage>
        <taxon>Bacteria</taxon>
        <taxon>Pseudomonadati</taxon>
        <taxon>Bacteroidota</taxon>
        <taxon>Flavobacteriia</taxon>
        <taxon>Flavobacteriales</taxon>
        <taxon>Flavobacteriaceae</taxon>
        <taxon>Flavobacterium</taxon>
    </lineage>
</organism>
<keyword evidence="4" id="KW-1185">Reference proteome</keyword>
<comment type="caution">
    <text evidence="3">The sequence shown here is derived from an EMBL/GenBank/DDBJ whole genome shotgun (WGS) entry which is preliminary data.</text>
</comment>
<feature type="signal peptide" evidence="2">
    <location>
        <begin position="1"/>
        <end position="24"/>
    </location>
</feature>
<dbReference type="AlphaFoldDB" id="A0A562KJD6"/>
<protein>
    <recommendedName>
        <fullName evidence="5">Seryl-tRNA synthetase</fullName>
    </recommendedName>
</protein>
<dbReference type="EMBL" id="VLKM01000004">
    <property type="protein sequence ID" value="TWH95528.1"/>
    <property type="molecule type" value="Genomic_DNA"/>
</dbReference>